<dbReference type="CDD" id="cd00006">
    <property type="entry name" value="PTS_IIA_man"/>
    <property type="match status" value="1"/>
</dbReference>
<keyword evidence="6" id="KW-0598">Phosphotransferase system</keyword>
<dbReference type="SUPFAM" id="SSF53062">
    <property type="entry name" value="PTS system fructose IIA component-like"/>
    <property type="match status" value="1"/>
</dbReference>
<protein>
    <submittedName>
        <fullName evidence="10">EIIAB-Man</fullName>
    </submittedName>
    <submittedName>
        <fullName evidence="9">PTS sugar transporter</fullName>
    </submittedName>
</protein>
<comment type="subcellular location">
    <subcellularLocation>
        <location evidence="1">Cytoplasm</location>
    </subcellularLocation>
</comment>
<evidence type="ECO:0000256" key="6">
    <source>
        <dbReference type="ARBA" id="ARBA00022683"/>
    </source>
</evidence>
<evidence type="ECO:0000256" key="3">
    <source>
        <dbReference type="ARBA" id="ARBA00022490"/>
    </source>
</evidence>
<keyword evidence="3" id="KW-0963">Cytoplasm</keyword>
<dbReference type="GO" id="GO:0005737">
    <property type="term" value="C:cytoplasm"/>
    <property type="evidence" value="ECO:0007669"/>
    <property type="project" value="UniProtKB-SubCell"/>
</dbReference>
<sequence length="145" mass="15361">MAKIHTIITGHGNFATGLGSSVALLAGKQENFDFVDFTEDMGEADVDAKLRSLIKPEESVLIFTDLVGGTPYKCAAKIAYEMSDRDIAVVAGCNLASLLETIFGEYSNSEEYASALVKSSKLATQVLDLTPSDESDNSEDDGGGI</sequence>
<dbReference type="Gene3D" id="3.40.50.510">
    <property type="entry name" value="Phosphotransferase system, mannose-type IIA component"/>
    <property type="match status" value="1"/>
</dbReference>
<dbReference type="InterPro" id="IPR051471">
    <property type="entry name" value="Bacterial_PTS_sugar_comp"/>
</dbReference>
<proteinExistence type="predicted"/>
<dbReference type="EMBL" id="CP050500">
    <property type="protein sequence ID" value="QOP56539.1"/>
    <property type="molecule type" value="Genomic_DNA"/>
</dbReference>
<evidence type="ECO:0000256" key="7">
    <source>
        <dbReference type="ARBA" id="ARBA00022777"/>
    </source>
</evidence>
<evidence type="ECO:0000313" key="12">
    <source>
        <dbReference type="Proteomes" id="UP000593972"/>
    </source>
</evidence>
<evidence type="ECO:0000313" key="11">
    <source>
        <dbReference type="Proteomes" id="UP000285532"/>
    </source>
</evidence>
<dbReference type="Pfam" id="PF03610">
    <property type="entry name" value="EIIA-man"/>
    <property type="match status" value="1"/>
</dbReference>
<accession>A0A422M0H4</accession>
<dbReference type="AlphaFoldDB" id="A0A422M0H4"/>
<dbReference type="GO" id="GO:0016301">
    <property type="term" value="F:kinase activity"/>
    <property type="evidence" value="ECO:0007669"/>
    <property type="project" value="UniProtKB-KW"/>
</dbReference>
<dbReference type="GO" id="GO:0016020">
    <property type="term" value="C:membrane"/>
    <property type="evidence" value="ECO:0007669"/>
    <property type="project" value="InterPro"/>
</dbReference>
<name>A0A422M0H4_LACPA</name>
<evidence type="ECO:0000313" key="9">
    <source>
        <dbReference type="EMBL" id="QOP56539.1"/>
    </source>
</evidence>
<dbReference type="Proteomes" id="UP000285532">
    <property type="component" value="Unassembled WGS sequence"/>
</dbReference>
<evidence type="ECO:0000259" key="8">
    <source>
        <dbReference type="PROSITE" id="PS51096"/>
    </source>
</evidence>
<keyword evidence="4 9" id="KW-0762">Sugar transport</keyword>
<evidence type="ECO:0000256" key="2">
    <source>
        <dbReference type="ARBA" id="ARBA00022448"/>
    </source>
</evidence>
<feature type="domain" description="PTS EIIA type-4" evidence="8">
    <location>
        <begin position="3"/>
        <end position="124"/>
    </location>
</feature>
<evidence type="ECO:0000313" key="10">
    <source>
        <dbReference type="EMBL" id="RND80207.1"/>
    </source>
</evidence>
<keyword evidence="5" id="KW-0808">Transferase</keyword>
<evidence type="ECO:0000256" key="5">
    <source>
        <dbReference type="ARBA" id="ARBA00022679"/>
    </source>
</evidence>
<evidence type="ECO:0000256" key="4">
    <source>
        <dbReference type="ARBA" id="ARBA00022597"/>
    </source>
</evidence>
<organism evidence="10 11">
    <name type="scientific">Lacticaseibacillus paracasei</name>
    <name type="common">Lactobacillus paracasei</name>
    <dbReference type="NCBI Taxonomy" id="1597"/>
    <lineage>
        <taxon>Bacteria</taxon>
        <taxon>Bacillati</taxon>
        <taxon>Bacillota</taxon>
        <taxon>Bacilli</taxon>
        <taxon>Lactobacillales</taxon>
        <taxon>Lactobacillaceae</taxon>
        <taxon>Lacticaseibacillus</taxon>
    </lineage>
</organism>
<dbReference type="GO" id="GO:0009401">
    <property type="term" value="P:phosphoenolpyruvate-dependent sugar phosphotransferase system"/>
    <property type="evidence" value="ECO:0007669"/>
    <property type="project" value="UniProtKB-KW"/>
</dbReference>
<evidence type="ECO:0000256" key="1">
    <source>
        <dbReference type="ARBA" id="ARBA00004496"/>
    </source>
</evidence>
<dbReference type="PROSITE" id="PS51096">
    <property type="entry name" value="PTS_EIIA_TYPE_4"/>
    <property type="match status" value="1"/>
</dbReference>
<dbReference type="RefSeq" id="WP_044003916.1">
    <property type="nucleotide sequence ID" value="NZ_CP050500.1"/>
</dbReference>
<dbReference type="EMBL" id="LKFU01000156">
    <property type="protein sequence ID" value="RND80207.1"/>
    <property type="molecule type" value="Genomic_DNA"/>
</dbReference>
<reference evidence="9 12" key="2">
    <citation type="submission" date="2020-03" db="EMBL/GenBank/DDBJ databases">
        <title>Complete genome sequence of Lactobacillus paracasei strain NFFJ04, isolated from animal feed.</title>
        <authorList>
            <person name="Jung J.Y."/>
        </authorList>
    </citation>
    <scope>NUCLEOTIDE SEQUENCE [LARGE SCALE GENOMIC DNA]</scope>
    <source>
        <strain evidence="9 12">NFFJ04</strain>
    </source>
</reference>
<dbReference type="PANTHER" id="PTHR33799:SF1">
    <property type="entry name" value="PTS SYSTEM MANNOSE-SPECIFIC EIIAB COMPONENT-RELATED"/>
    <property type="match status" value="1"/>
</dbReference>
<dbReference type="InterPro" id="IPR033887">
    <property type="entry name" value="PTS_IIA_man"/>
</dbReference>
<gene>
    <name evidence="10" type="ORF">FAM18172_03088</name>
    <name evidence="9" type="ORF">HCJ88_12575</name>
</gene>
<keyword evidence="7" id="KW-0418">Kinase</keyword>
<dbReference type="Proteomes" id="UP000593972">
    <property type="component" value="Chromosome"/>
</dbReference>
<dbReference type="InterPro" id="IPR004701">
    <property type="entry name" value="PTS_EIIA_man-typ"/>
</dbReference>
<dbReference type="PANTHER" id="PTHR33799">
    <property type="entry name" value="PTS PERMEASE-RELATED-RELATED"/>
    <property type="match status" value="1"/>
</dbReference>
<reference evidence="10 11" key="1">
    <citation type="journal article" date="2018" name="Front. Microbiol.">
        <title>Conversion of Methionine to Cysteine in Lactobacillus paracasei Depends on the Highly Mobile cysK-ctl-cysE Gene Cluster.</title>
        <authorList>
            <person name="Wuthrich D."/>
            <person name="Irmler S."/>
            <person name="Berthoud H."/>
            <person name="Guggenbuhl B."/>
            <person name="Eugster E."/>
            <person name="Bruggmann R."/>
        </authorList>
    </citation>
    <scope>NUCLEOTIDE SEQUENCE [LARGE SCALE GENOMIC DNA]</scope>
    <source>
        <strain evidence="10 11">FAM18172</strain>
    </source>
</reference>
<dbReference type="InterPro" id="IPR036662">
    <property type="entry name" value="PTS_EIIA_man-typ_sf"/>
</dbReference>
<keyword evidence="2" id="KW-0813">Transport</keyword>